<dbReference type="EMBL" id="AP023440">
    <property type="protein sequence ID" value="BCL27963.1"/>
    <property type="molecule type" value="Genomic_DNA"/>
</dbReference>
<accession>A0A7G1NWZ9</accession>
<name>A0A7G1NWZ9_9ACTN</name>
<evidence type="ECO:0008006" key="3">
    <source>
        <dbReference type="Google" id="ProtNLM"/>
    </source>
</evidence>
<evidence type="ECO:0000313" key="1">
    <source>
        <dbReference type="EMBL" id="BCL27963.1"/>
    </source>
</evidence>
<dbReference type="RefSeq" id="WP_190850352.1">
    <property type="nucleotide sequence ID" value="NZ_AP023440.1"/>
</dbReference>
<dbReference type="KEGG" id="sgm:GCM10017557_28220"/>
<keyword evidence="2" id="KW-1185">Reference proteome</keyword>
<evidence type="ECO:0000313" key="2">
    <source>
        <dbReference type="Proteomes" id="UP000516444"/>
    </source>
</evidence>
<dbReference type="Proteomes" id="UP000516444">
    <property type="component" value="Chromosome"/>
</dbReference>
<dbReference type="InterPro" id="IPR040701">
    <property type="entry name" value="Bact_RF_family2"/>
</dbReference>
<proteinExistence type="predicted"/>
<dbReference type="AlphaFoldDB" id="A0A7G1NWZ9"/>
<sequence length="379" mass="40850">MRLSFLQPLLDRPGPWATVYFDPGQPDESGAKRRELSVRQICRTLEQEGADKATTEAVRGHLAGLSPADDPAGRVLFATGGEVVLSHRLSRRPQEELAGWAPLPRLAPLLELCGQDPVCLVAYVDRTGADFQLREAGGPQDAGNVEGEQWPVHRAASSDWSERHFQLKVENTWEHNAAEIAEALAAAHEESGADLVVLVGGPRERRAVYEKLPETVRAVAVETEHGGRAAGSDSPALEEAIEKARQDSLYRRVEQALDRFRAGRVGTDRPTDAVEGVPAVADAARQHRIDTLLVRSDGPDLHRELWAGADPDQVAVRRTDAEALGVGEPLSVRADDALLRSAAATSADVLVVPFEGTADDIPAGGLGALLRWTYEPSPA</sequence>
<protein>
    <recommendedName>
        <fullName evidence="3">Peptide chain release factor 1</fullName>
    </recommendedName>
</protein>
<reference evidence="1 2" key="1">
    <citation type="journal article" date="2014" name="Int. J. Syst. Evol. Microbiol.">
        <title>Complete genome sequence of Corynebacterium casei LMG S-19264T (=DSM 44701T), isolated from a smear-ripened cheese.</title>
        <authorList>
            <consortium name="US DOE Joint Genome Institute (JGI-PGF)"/>
            <person name="Walter F."/>
            <person name="Albersmeier A."/>
            <person name="Kalinowski J."/>
            <person name="Ruckert C."/>
        </authorList>
    </citation>
    <scope>NUCLEOTIDE SEQUENCE [LARGE SCALE GENOMIC DNA]</scope>
    <source>
        <strain evidence="1 2">JCM 4677</strain>
    </source>
</reference>
<organism evidence="1 2">
    <name type="scientific">Streptomyces aurantiacus</name>
    <dbReference type="NCBI Taxonomy" id="47760"/>
    <lineage>
        <taxon>Bacteria</taxon>
        <taxon>Bacillati</taxon>
        <taxon>Actinomycetota</taxon>
        <taxon>Actinomycetes</taxon>
        <taxon>Kitasatosporales</taxon>
        <taxon>Streptomycetaceae</taxon>
        <taxon>Streptomyces</taxon>
        <taxon>Streptomyces aurantiacus group</taxon>
    </lineage>
</organism>
<dbReference type="Pfam" id="PF18844">
    <property type="entry name" value="baeRF_family2"/>
    <property type="match status" value="1"/>
</dbReference>
<gene>
    <name evidence="1" type="ORF">GCM10017557_28220</name>
</gene>